<dbReference type="VEuPathDB" id="FungiDB:RhiirFUN_013666"/>
<keyword evidence="1" id="KW-0862">Zinc</keyword>
<proteinExistence type="predicted"/>
<feature type="domain" description="RING-type" evidence="2">
    <location>
        <begin position="58"/>
        <end position="106"/>
    </location>
</feature>
<dbReference type="OrthoDB" id="2415317at2759"/>
<dbReference type="AlphaFoldDB" id="A0A916EAZ9"/>
<keyword evidence="1" id="KW-0479">Metal-binding</keyword>
<gene>
    <name evidence="3" type="ORF">CHRIB12_LOCUS13974</name>
</gene>
<protein>
    <recommendedName>
        <fullName evidence="2">RING-type domain-containing protein</fullName>
    </recommendedName>
</protein>
<dbReference type="EMBL" id="CAGKOT010000031">
    <property type="protein sequence ID" value="CAB5373274.1"/>
    <property type="molecule type" value="Genomic_DNA"/>
</dbReference>
<evidence type="ECO:0000259" key="2">
    <source>
        <dbReference type="PROSITE" id="PS50089"/>
    </source>
</evidence>
<dbReference type="GO" id="GO:0008270">
    <property type="term" value="F:zinc ion binding"/>
    <property type="evidence" value="ECO:0007669"/>
    <property type="project" value="UniProtKB-KW"/>
</dbReference>
<evidence type="ECO:0000256" key="1">
    <source>
        <dbReference type="PROSITE-ProRule" id="PRU00175"/>
    </source>
</evidence>
<dbReference type="PROSITE" id="PS50089">
    <property type="entry name" value="ZF_RING_2"/>
    <property type="match status" value="1"/>
</dbReference>
<accession>A0A916EAZ9</accession>
<dbReference type="Proteomes" id="UP000684084">
    <property type="component" value="Unassembled WGS sequence"/>
</dbReference>
<evidence type="ECO:0000313" key="3">
    <source>
        <dbReference type="EMBL" id="CAB5373274.1"/>
    </source>
</evidence>
<name>A0A916EAZ9_9GLOM</name>
<evidence type="ECO:0000313" key="4">
    <source>
        <dbReference type="Proteomes" id="UP000684084"/>
    </source>
</evidence>
<comment type="caution">
    <text evidence="3">The sequence shown here is derived from an EMBL/GenBank/DDBJ whole genome shotgun (WGS) entry which is preliminary data.</text>
</comment>
<sequence length="228" mass="26132">MESNSSNNTPPLVPETIEEEIFGPQYEGILNGSIPYHYSTHCTYQFSKGIRSRGSEICSLCNEPDPLFKPNEADLESVVRLSCLHSFHLKCIIISLKKNTTCPRCQRLIYLGEDDDARLNPQEEDRVKKFFKELSNKSQDFNSSPVTNIETENFTTPDMVFVELHNKILVAERILKEKTLKVSRIEYEILDSYYPLGEALEKKLAEFKSIHPGQTAKILKLSDNFPPR</sequence>
<dbReference type="InterPro" id="IPR001841">
    <property type="entry name" value="Znf_RING"/>
</dbReference>
<dbReference type="SMART" id="SM00184">
    <property type="entry name" value="RING"/>
    <property type="match status" value="1"/>
</dbReference>
<reference evidence="3" key="1">
    <citation type="submission" date="2020-05" db="EMBL/GenBank/DDBJ databases">
        <authorList>
            <person name="Rincon C."/>
            <person name="Sanders R I."/>
            <person name="Robbins C."/>
            <person name="Chaturvedi A."/>
        </authorList>
    </citation>
    <scope>NUCLEOTIDE SEQUENCE</scope>
    <source>
        <strain evidence="3">CHB12</strain>
    </source>
</reference>
<organism evidence="3 4">
    <name type="scientific">Rhizophagus irregularis</name>
    <dbReference type="NCBI Taxonomy" id="588596"/>
    <lineage>
        <taxon>Eukaryota</taxon>
        <taxon>Fungi</taxon>
        <taxon>Fungi incertae sedis</taxon>
        <taxon>Mucoromycota</taxon>
        <taxon>Glomeromycotina</taxon>
        <taxon>Glomeromycetes</taxon>
        <taxon>Glomerales</taxon>
        <taxon>Glomeraceae</taxon>
        <taxon>Rhizophagus</taxon>
    </lineage>
</organism>
<keyword evidence="1" id="KW-0863">Zinc-finger</keyword>